<sequence>MLSFLLREGMGMKTVFRIAVLTLVLHPVPAWAQDMDVSDCIVASIVLPLLGGQGDSPLIAARVNGEKAVFYVSPAFSRILVHDTADLWFPRGGDAPLMAQNGELIVTSRTGLDDLQLGELNFHGVPANLLEGPARHQINGLPIIGMLGLGGNVFDTTSILLDVPHRKIALLRFRGTAACRTAPERLMGPDAYGSDVSADGRMAVTIGHHSREMALDPDLSETVMPQSWANDAGVTPDELSHDPIVTTRYVGISVGRRHAVTNMDVGSHALPAFSVLFQSSLEKGAFGLPFFEHSAVLIDRQNAQVFVLPEESRPLEAGHHLHFDESHQGQTAVSQKSGTIN</sequence>
<feature type="signal peptide" evidence="1">
    <location>
        <begin position="1"/>
        <end position="32"/>
    </location>
</feature>
<dbReference type="Proteomes" id="UP000484858">
    <property type="component" value="Unassembled WGS sequence"/>
</dbReference>
<gene>
    <name evidence="2" type="ORF">NBRC3293_1797</name>
</gene>
<keyword evidence="1" id="KW-0732">Signal</keyword>
<comment type="caution">
    <text evidence="2">The sequence shown here is derived from an EMBL/GenBank/DDBJ whole genome shotgun (WGS) entry which is preliminary data.</text>
</comment>
<evidence type="ECO:0000256" key="1">
    <source>
        <dbReference type="SAM" id="SignalP"/>
    </source>
</evidence>
<protein>
    <recommendedName>
        <fullName evidence="4">Aspartyl protease</fullName>
    </recommendedName>
</protein>
<evidence type="ECO:0000313" key="2">
    <source>
        <dbReference type="EMBL" id="GEM17300.1"/>
    </source>
</evidence>
<evidence type="ECO:0008006" key="4">
    <source>
        <dbReference type="Google" id="ProtNLM"/>
    </source>
</evidence>
<organism evidence="2 3">
    <name type="scientific">Gluconobacter oxydans NBRC 3293</name>
    <dbReference type="NCBI Taxonomy" id="1315969"/>
    <lineage>
        <taxon>Bacteria</taxon>
        <taxon>Pseudomonadati</taxon>
        <taxon>Pseudomonadota</taxon>
        <taxon>Alphaproteobacteria</taxon>
        <taxon>Acetobacterales</taxon>
        <taxon>Acetobacteraceae</taxon>
        <taxon>Gluconobacter</taxon>
    </lineage>
</organism>
<feature type="chain" id="PRO_5032878672" description="Aspartyl protease" evidence="1">
    <location>
        <begin position="33"/>
        <end position="341"/>
    </location>
</feature>
<name>A0A829X376_GLUOY</name>
<accession>A0A829X376</accession>
<reference evidence="2 3" key="1">
    <citation type="submission" date="2013-04" db="EMBL/GenBank/DDBJ databases">
        <title>Gluconobacter oxydans NBRC 3293 whole genome sequence.</title>
        <authorList>
            <person name="Matsutani M."/>
            <person name="Yakushi T."/>
            <person name="Matsushita K."/>
        </authorList>
    </citation>
    <scope>NUCLEOTIDE SEQUENCE [LARGE SCALE GENOMIC DNA]</scope>
    <source>
        <strain evidence="2 3">NBRC 3293</strain>
    </source>
</reference>
<evidence type="ECO:0000313" key="3">
    <source>
        <dbReference type="Proteomes" id="UP000484858"/>
    </source>
</evidence>
<proteinExistence type="predicted"/>
<dbReference type="EMBL" id="BARJ01000009">
    <property type="protein sequence ID" value="GEM17300.1"/>
    <property type="molecule type" value="Genomic_DNA"/>
</dbReference>
<dbReference type="AlphaFoldDB" id="A0A829X376"/>